<dbReference type="InterPro" id="IPR009057">
    <property type="entry name" value="Homeodomain-like_sf"/>
</dbReference>
<keyword evidence="3" id="KW-1185">Reference proteome</keyword>
<dbReference type="PANTHER" id="PTHR46564">
    <property type="entry name" value="TRANSPOSASE"/>
    <property type="match status" value="1"/>
</dbReference>
<dbReference type="Proteomes" id="UP000054564">
    <property type="component" value="Unassembled WGS sequence"/>
</dbReference>
<dbReference type="Pfam" id="PF13358">
    <property type="entry name" value="DDE_3"/>
    <property type="match status" value="1"/>
</dbReference>
<dbReference type="EMBL" id="AJIL01000209">
    <property type="protein sequence ID" value="KNE91341.1"/>
    <property type="molecule type" value="Genomic_DNA"/>
</dbReference>
<name>A0A0L0UWM2_9BASI</name>
<dbReference type="OrthoDB" id="2505980at2759"/>
<dbReference type="PANTHER" id="PTHR46564:SF1">
    <property type="entry name" value="TRANSPOSASE"/>
    <property type="match status" value="1"/>
</dbReference>
<evidence type="ECO:0000313" key="3">
    <source>
        <dbReference type="Proteomes" id="UP000054564"/>
    </source>
</evidence>
<accession>A0A0L0UWM2</accession>
<gene>
    <name evidence="2" type="ORF">PSTG_15270</name>
</gene>
<evidence type="ECO:0000259" key="1">
    <source>
        <dbReference type="Pfam" id="PF13358"/>
    </source>
</evidence>
<dbReference type="GO" id="GO:0003676">
    <property type="term" value="F:nucleic acid binding"/>
    <property type="evidence" value="ECO:0007669"/>
    <property type="project" value="InterPro"/>
</dbReference>
<feature type="domain" description="Tc1-like transposase DDE" evidence="1">
    <location>
        <begin position="151"/>
        <end position="289"/>
    </location>
</feature>
<dbReference type="InterPro" id="IPR047655">
    <property type="entry name" value="Transpos_IS630-like"/>
</dbReference>
<reference evidence="3" key="1">
    <citation type="submission" date="2014-03" db="EMBL/GenBank/DDBJ databases">
        <title>The Genome Sequence of Puccinia striiformis f. sp. tritici PST-78.</title>
        <authorList>
            <consortium name="The Broad Institute Genome Sequencing Platform"/>
            <person name="Cuomo C."/>
            <person name="Hulbert S."/>
            <person name="Chen X."/>
            <person name="Walker B."/>
            <person name="Young S.K."/>
            <person name="Zeng Q."/>
            <person name="Gargeya S."/>
            <person name="Fitzgerald M."/>
            <person name="Haas B."/>
            <person name="Abouelleil A."/>
            <person name="Alvarado L."/>
            <person name="Arachchi H.M."/>
            <person name="Berlin A.M."/>
            <person name="Chapman S.B."/>
            <person name="Goldberg J."/>
            <person name="Griggs A."/>
            <person name="Gujja S."/>
            <person name="Hansen M."/>
            <person name="Howarth C."/>
            <person name="Imamovic A."/>
            <person name="Larimer J."/>
            <person name="McCowan C."/>
            <person name="Montmayeur A."/>
            <person name="Murphy C."/>
            <person name="Neiman D."/>
            <person name="Pearson M."/>
            <person name="Priest M."/>
            <person name="Roberts A."/>
            <person name="Saif S."/>
            <person name="Shea T."/>
            <person name="Sisk P."/>
            <person name="Sykes S."/>
            <person name="Wortman J."/>
            <person name="Nusbaum C."/>
            <person name="Birren B."/>
        </authorList>
    </citation>
    <scope>NUCLEOTIDE SEQUENCE [LARGE SCALE GENOMIC DNA]</scope>
    <source>
        <strain evidence="3">race PST-78</strain>
    </source>
</reference>
<organism evidence="2 3">
    <name type="scientific">Puccinia striiformis f. sp. tritici PST-78</name>
    <dbReference type="NCBI Taxonomy" id="1165861"/>
    <lineage>
        <taxon>Eukaryota</taxon>
        <taxon>Fungi</taxon>
        <taxon>Dikarya</taxon>
        <taxon>Basidiomycota</taxon>
        <taxon>Pucciniomycotina</taxon>
        <taxon>Pucciniomycetes</taxon>
        <taxon>Pucciniales</taxon>
        <taxon>Pucciniaceae</taxon>
        <taxon>Puccinia</taxon>
    </lineage>
</organism>
<dbReference type="InterPro" id="IPR036397">
    <property type="entry name" value="RNaseH_sf"/>
</dbReference>
<dbReference type="NCBIfam" id="NF033545">
    <property type="entry name" value="transpos_IS630"/>
    <property type="match status" value="1"/>
</dbReference>
<dbReference type="Gene3D" id="3.30.420.10">
    <property type="entry name" value="Ribonuclease H-like superfamily/Ribonuclease H"/>
    <property type="match status" value="1"/>
</dbReference>
<dbReference type="InterPro" id="IPR012337">
    <property type="entry name" value="RNaseH-like_sf"/>
</dbReference>
<dbReference type="SUPFAM" id="SSF53098">
    <property type="entry name" value="Ribonuclease H-like"/>
    <property type="match status" value="1"/>
</dbReference>
<dbReference type="InterPro" id="IPR038717">
    <property type="entry name" value="Tc1-like_DDE_dom"/>
</dbReference>
<dbReference type="AlphaFoldDB" id="A0A0L0UWM2"/>
<evidence type="ECO:0000313" key="2">
    <source>
        <dbReference type="EMBL" id="KNE91341.1"/>
    </source>
</evidence>
<dbReference type="STRING" id="1165861.A0A0L0UWM2"/>
<sequence length="301" mass="34726">MVFVKYAPATKISAVRMIIGGNSQRFVCDALGMAISRQSFNRWLQLYDETQAVVRDPLEYARLGRRSRLSDEDVMFMIKLVRDALGLFLTEIRERLYDSTGTLVSIEAIHQNLVNKLRITLKKANTVNVRKDHVKKYQYLERMMNVPAEFLVFTDESAVCGRDVLRTFARSERGRPAVRYMKKQNSSRLSVLPAIFSTGVLAMTVRDDTFNAKKFEHFLKWDLLPRMNRYPNKDSILVCDNAAIHRGPRVQRLCNQFGVLIVYLPPYCPELNPIELCFAAMKQNLRDTDLLDRSNNPPLDI</sequence>
<proteinExistence type="predicted"/>
<comment type="caution">
    <text evidence="2">The sequence shown here is derived from an EMBL/GenBank/DDBJ whole genome shotgun (WGS) entry which is preliminary data.</text>
</comment>
<dbReference type="SUPFAM" id="SSF46689">
    <property type="entry name" value="Homeodomain-like"/>
    <property type="match status" value="1"/>
</dbReference>
<protein>
    <recommendedName>
        <fullName evidence="1">Tc1-like transposase DDE domain-containing protein</fullName>
    </recommendedName>
</protein>